<evidence type="ECO:0000256" key="5">
    <source>
        <dbReference type="ARBA" id="ARBA00023180"/>
    </source>
</evidence>
<dbReference type="InterPro" id="IPR013057">
    <property type="entry name" value="AA_transpt_TM"/>
</dbReference>
<proteinExistence type="inferred from homology"/>
<comment type="caution">
    <text evidence="10">The sequence shown here is derived from an EMBL/GenBank/DDBJ whole genome shotgun (WGS) entry which is preliminary data.</text>
</comment>
<evidence type="ECO:0000259" key="9">
    <source>
        <dbReference type="Pfam" id="PF01490"/>
    </source>
</evidence>
<evidence type="ECO:0000256" key="4">
    <source>
        <dbReference type="ARBA" id="ARBA00023136"/>
    </source>
</evidence>
<keyword evidence="11" id="KW-1185">Reference proteome</keyword>
<dbReference type="AlphaFoldDB" id="A0ABD0Y6U6"/>
<keyword evidence="5" id="KW-0325">Glycoprotein</keyword>
<feature type="transmembrane region" description="Helical" evidence="7">
    <location>
        <begin position="162"/>
        <end position="183"/>
    </location>
</feature>
<evidence type="ECO:0000256" key="7">
    <source>
        <dbReference type="SAM" id="Phobius"/>
    </source>
</evidence>
<feature type="transmembrane region" description="Helical" evidence="7">
    <location>
        <begin position="33"/>
        <end position="52"/>
    </location>
</feature>
<dbReference type="GO" id="GO:0016020">
    <property type="term" value="C:membrane"/>
    <property type="evidence" value="ECO:0007669"/>
    <property type="project" value="UniProtKB-SubCell"/>
</dbReference>
<dbReference type="PANTHER" id="PTHR16189:SF0">
    <property type="entry name" value="TRANSMEMBRANE PROTEIN 104"/>
    <property type="match status" value="1"/>
</dbReference>
<protein>
    <recommendedName>
        <fullName evidence="9">Amino acid transporter transmembrane domain-containing protein</fullName>
    </recommendedName>
</protein>
<feature type="transmembrane region" description="Helical" evidence="7">
    <location>
        <begin position="189"/>
        <end position="216"/>
    </location>
</feature>
<feature type="transmembrane region" description="Helical" evidence="7">
    <location>
        <begin position="237"/>
        <end position="258"/>
    </location>
</feature>
<keyword evidence="3 7" id="KW-1133">Transmembrane helix</keyword>
<evidence type="ECO:0000256" key="2">
    <source>
        <dbReference type="ARBA" id="ARBA00022692"/>
    </source>
</evidence>
<feature type="domain" description="Amino acid transporter transmembrane" evidence="9">
    <location>
        <begin position="17"/>
        <end position="218"/>
    </location>
</feature>
<feature type="chain" id="PRO_5044766836" description="Amino acid transporter transmembrane domain-containing protein" evidence="8">
    <location>
        <begin position="21"/>
        <end position="263"/>
    </location>
</feature>
<dbReference type="PANTHER" id="PTHR16189">
    <property type="entry name" value="TRANSMEMBRANE PROTEIN 104-RELATED"/>
    <property type="match status" value="1"/>
</dbReference>
<keyword evidence="2 7" id="KW-0812">Transmembrane</keyword>
<reference evidence="10 11" key="1">
    <citation type="submission" date="2024-07" db="EMBL/GenBank/DDBJ databases">
        <title>Chromosome-level genome assembly of the water stick insect Ranatra chinensis (Heteroptera: Nepidae).</title>
        <authorList>
            <person name="Liu X."/>
        </authorList>
    </citation>
    <scope>NUCLEOTIDE SEQUENCE [LARGE SCALE GENOMIC DNA]</scope>
    <source>
        <strain evidence="10">Cailab_2021Rc</strain>
        <tissue evidence="10">Muscle</tissue>
    </source>
</reference>
<evidence type="ECO:0000256" key="3">
    <source>
        <dbReference type="ARBA" id="ARBA00022989"/>
    </source>
</evidence>
<dbReference type="Pfam" id="PF01490">
    <property type="entry name" value="Aa_trans"/>
    <property type="match status" value="1"/>
</dbReference>
<keyword evidence="8" id="KW-0732">Signal</keyword>
<comment type="subcellular location">
    <subcellularLocation>
        <location evidence="1">Membrane</location>
        <topology evidence="1">Multi-pass membrane protein</topology>
    </subcellularLocation>
</comment>
<feature type="transmembrane region" description="Helical" evidence="7">
    <location>
        <begin position="73"/>
        <end position="96"/>
    </location>
</feature>
<organism evidence="10 11">
    <name type="scientific">Ranatra chinensis</name>
    <dbReference type="NCBI Taxonomy" id="642074"/>
    <lineage>
        <taxon>Eukaryota</taxon>
        <taxon>Metazoa</taxon>
        <taxon>Ecdysozoa</taxon>
        <taxon>Arthropoda</taxon>
        <taxon>Hexapoda</taxon>
        <taxon>Insecta</taxon>
        <taxon>Pterygota</taxon>
        <taxon>Neoptera</taxon>
        <taxon>Paraneoptera</taxon>
        <taxon>Hemiptera</taxon>
        <taxon>Heteroptera</taxon>
        <taxon>Panheteroptera</taxon>
        <taxon>Nepomorpha</taxon>
        <taxon>Nepidae</taxon>
        <taxon>Ranatrinae</taxon>
        <taxon>Ranatra</taxon>
    </lineage>
</organism>
<sequence length="263" mass="28947">MFTSLTRWLAFGVMIGLTVSRLASPTESHGHPPLAVLQGLPALLGACVYSFMCHHSLPGMLSPMSDKAGLFRYLALDYLLILLFYLALALPAIFAFPHLEDLYTLNFAPGHPLDGGAGTIFREVVDYFLILFPVFTLTASFPIIAVTLRSNFQAMFSRYESWVLHKICLPTLVIMPPILVALTTENIEILVGITGSYAGVGIQYVIPASLVLLARASVPAPIARLPNRHLSPFRSSFWPYLVILWASVCLVTVTFNIAQNYFA</sequence>
<evidence type="ECO:0000313" key="10">
    <source>
        <dbReference type="EMBL" id="KAL1123105.1"/>
    </source>
</evidence>
<evidence type="ECO:0000256" key="8">
    <source>
        <dbReference type="SAM" id="SignalP"/>
    </source>
</evidence>
<evidence type="ECO:0000256" key="1">
    <source>
        <dbReference type="ARBA" id="ARBA00004141"/>
    </source>
</evidence>
<name>A0ABD0Y6U6_9HEMI</name>
<feature type="transmembrane region" description="Helical" evidence="7">
    <location>
        <begin position="127"/>
        <end position="150"/>
    </location>
</feature>
<evidence type="ECO:0000256" key="6">
    <source>
        <dbReference type="ARBA" id="ARBA00038166"/>
    </source>
</evidence>
<dbReference type="Proteomes" id="UP001558652">
    <property type="component" value="Unassembled WGS sequence"/>
</dbReference>
<feature type="signal peptide" evidence="8">
    <location>
        <begin position="1"/>
        <end position="20"/>
    </location>
</feature>
<comment type="similarity">
    <text evidence="6">Belongs to the TMEM104 family.</text>
</comment>
<keyword evidence="4 7" id="KW-0472">Membrane</keyword>
<accession>A0ABD0Y6U6</accession>
<gene>
    <name evidence="10" type="ORF">AAG570_002193</name>
</gene>
<dbReference type="EMBL" id="JBFDAA010000012">
    <property type="protein sequence ID" value="KAL1123105.1"/>
    <property type="molecule type" value="Genomic_DNA"/>
</dbReference>
<evidence type="ECO:0000313" key="11">
    <source>
        <dbReference type="Proteomes" id="UP001558652"/>
    </source>
</evidence>